<proteinExistence type="predicted"/>
<sequence length="216" mass="24109">MKTVMVPKRTNDFQEREVGGEYALYDDDDEEINSIHTHFKLVYRKIKNKNGTAINLEAQITLDGGLGAIDKNEDCGLGSIDANETCSDENLDNLDKTSVVESAVENEDESKGLSSGEDTGYLDSSDVGSYETDSDGDFISRKNAKVFFDPSTDVPRFELEMILENQKQLKDALYASDVTHRTPDPEGTFDVKVVRPNGVDNPKSKRLYFCFIVLNE</sequence>
<evidence type="ECO:0000313" key="3">
    <source>
        <dbReference type="Proteomes" id="UP001396334"/>
    </source>
</evidence>
<evidence type="ECO:0000256" key="1">
    <source>
        <dbReference type="SAM" id="MobiDB-lite"/>
    </source>
</evidence>
<keyword evidence="3" id="KW-1185">Reference proteome</keyword>
<comment type="caution">
    <text evidence="2">The sequence shown here is derived from an EMBL/GenBank/DDBJ whole genome shotgun (WGS) entry which is preliminary data.</text>
</comment>
<protein>
    <submittedName>
        <fullName evidence="2">Uncharacterized protein</fullName>
    </submittedName>
</protein>
<accession>A0ABR2R378</accession>
<dbReference type="EMBL" id="JBBPBN010000027">
    <property type="protein sequence ID" value="KAK9007132.1"/>
    <property type="molecule type" value="Genomic_DNA"/>
</dbReference>
<organism evidence="2 3">
    <name type="scientific">Hibiscus sabdariffa</name>
    <name type="common">roselle</name>
    <dbReference type="NCBI Taxonomy" id="183260"/>
    <lineage>
        <taxon>Eukaryota</taxon>
        <taxon>Viridiplantae</taxon>
        <taxon>Streptophyta</taxon>
        <taxon>Embryophyta</taxon>
        <taxon>Tracheophyta</taxon>
        <taxon>Spermatophyta</taxon>
        <taxon>Magnoliopsida</taxon>
        <taxon>eudicotyledons</taxon>
        <taxon>Gunneridae</taxon>
        <taxon>Pentapetalae</taxon>
        <taxon>rosids</taxon>
        <taxon>malvids</taxon>
        <taxon>Malvales</taxon>
        <taxon>Malvaceae</taxon>
        <taxon>Malvoideae</taxon>
        <taxon>Hibiscus</taxon>
    </lineage>
</organism>
<name>A0ABR2R378_9ROSI</name>
<evidence type="ECO:0000313" key="2">
    <source>
        <dbReference type="EMBL" id="KAK9007132.1"/>
    </source>
</evidence>
<gene>
    <name evidence="2" type="ORF">V6N11_050965</name>
</gene>
<dbReference type="Proteomes" id="UP001396334">
    <property type="component" value="Unassembled WGS sequence"/>
</dbReference>
<reference evidence="2 3" key="1">
    <citation type="journal article" date="2024" name="G3 (Bethesda)">
        <title>Genome assembly of Hibiscus sabdariffa L. provides insights into metabolisms of medicinal natural products.</title>
        <authorList>
            <person name="Kim T."/>
        </authorList>
    </citation>
    <scope>NUCLEOTIDE SEQUENCE [LARGE SCALE GENOMIC DNA]</scope>
    <source>
        <strain evidence="2">TK-2024</strain>
        <tissue evidence="2">Old leaves</tissue>
    </source>
</reference>
<feature type="region of interest" description="Disordered" evidence="1">
    <location>
        <begin position="101"/>
        <end position="130"/>
    </location>
</feature>